<proteinExistence type="predicted"/>
<protein>
    <submittedName>
        <fullName evidence="2">Uncharacterized protein</fullName>
    </submittedName>
</protein>
<accession>A0A016S9B4</accession>
<comment type="caution">
    <text evidence="2">The sequence shown here is derived from an EMBL/GenBank/DDBJ whole genome shotgun (WGS) entry which is preliminary data.</text>
</comment>
<organism evidence="2 3">
    <name type="scientific">Ancylostoma ceylanicum</name>
    <dbReference type="NCBI Taxonomy" id="53326"/>
    <lineage>
        <taxon>Eukaryota</taxon>
        <taxon>Metazoa</taxon>
        <taxon>Ecdysozoa</taxon>
        <taxon>Nematoda</taxon>
        <taxon>Chromadorea</taxon>
        <taxon>Rhabditida</taxon>
        <taxon>Rhabditina</taxon>
        <taxon>Rhabditomorpha</taxon>
        <taxon>Strongyloidea</taxon>
        <taxon>Ancylostomatidae</taxon>
        <taxon>Ancylostomatinae</taxon>
        <taxon>Ancylostoma</taxon>
    </lineage>
</organism>
<feature type="region of interest" description="Disordered" evidence="1">
    <location>
        <begin position="1"/>
        <end position="73"/>
    </location>
</feature>
<keyword evidence="3" id="KW-1185">Reference proteome</keyword>
<sequence>MQRVHYCGNGAPASKSGGKNLETGPTAKRRKGRGRKGTGVRKCGEMLGVGASGVIRGRRRPKVGNRSETGPTV</sequence>
<dbReference type="Proteomes" id="UP000024635">
    <property type="component" value="Unassembled WGS sequence"/>
</dbReference>
<evidence type="ECO:0000313" key="3">
    <source>
        <dbReference type="Proteomes" id="UP000024635"/>
    </source>
</evidence>
<dbReference type="AlphaFoldDB" id="A0A016S9B4"/>
<gene>
    <name evidence="2" type="primary">Acey_s0272.g940</name>
    <name evidence="2" type="ORF">Y032_0272g940</name>
</gene>
<evidence type="ECO:0000256" key="1">
    <source>
        <dbReference type="SAM" id="MobiDB-lite"/>
    </source>
</evidence>
<reference evidence="3" key="1">
    <citation type="journal article" date="2015" name="Nat. Genet.">
        <title>The genome and transcriptome of the zoonotic hookworm Ancylostoma ceylanicum identify infection-specific gene families.</title>
        <authorList>
            <person name="Schwarz E.M."/>
            <person name="Hu Y."/>
            <person name="Antoshechkin I."/>
            <person name="Miller M.M."/>
            <person name="Sternberg P.W."/>
            <person name="Aroian R.V."/>
        </authorList>
    </citation>
    <scope>NUCLEOTIDE SEQUENCE</scope>
    <source>
        <strain evidence="3">HY135</strain>
    </source>
</reference>
<name>A0A016S9B4_9BILA</name>
<evidence type="ECO:0000313" key="2">
    <source>
        <dbReference type="EMBL" id="EYB86864.1"/>
    </source>
</evidence>
<dbReference type="EMBL" id="JARK01001608">
    <property type="protein sequence ID" value="EYB86864.1"/>
    <property type="molecule type" value="Genomic_DNA"/>
</dbReference>
<feature type="compositionally biased region" description="Basic residues" evidence="1">
    <location>
        <begin position="27"/>
        <end position="39"/>
    </location>
</feature>